<evidence type="ECO:0000313" key="1">
    <source>
        <dbReference type="EMBL" id="CAH7670377.1"/>
    </source>
</evidence>
<accession>A0AAV0AS25</accession>
<protein>
    <submittedName>
        <fullName evidence="2">Uncharacterized protein</fullName>
    </submittedName>
</protein>
<organism evidence="2 3">
    <name type="scientific">Phakopsora pachyrhizi</name>
    <name type="common">Asian soybean rust disease fungus</name>
    <dbReference type="NCBI Taxonomy" id="170000"/>
    <lineage>
        <taxon>Eukaryota</taxon>
        <taxon>Fungi</taxon>
        <taxon>Dikarya</taxon>
        <taxon>Basidiomycota</taxon>
        <taxon>Pucciniomycotina</taxon>
        <taxon>Pucciniomycetes</taxon>
        <taxon>Pucciniales</taxon>
        <taxon>Phakopsoraceae</taxon>
        <taxon>Phakopsora</taxon>
    </lineage>
</organism>
<proteinExistence type="predicted"/>
<dbReference type="AlphaFoldDB" id="A0AAV0AS25"/>
<gene>
    <name evidence="1" type="ORF">PPACK8108_LOCUS5077</name>
    <name evidence="2" type="ORF">PPACK8108_LOCUS5591</name>
</gene>
<dbReference type="EMBL" id="CALTRL010000979">
    <property type="protein sequence ID" value="CAH7670377.1"/>
    <property type="molecule type" value="Genomic_DNA"/>
</dbReference>
<dbReference type="EMBL" id="CALTRL010001076">
    <property type="protein sequence ID" value="CAH7670849.1"/>
    <property type="molecule type" value="Genomic_DNA"/>
</dbReference>
<evidence type="ECO:0000313" key="2">
    <source>
        <dbReference type="EMBL" id="CAH7670849.1"/>
    </source>
</evidence>
<comment type="caution">
    <text evidence="2">The sequence shown here is derived from an EMBL/GenBank/DDBJ whole genome shotgun (WGS) entry which is preliminary data.</text>
</comment>
<keyword evidence="3" id="KW-1185">Reference proteome</keyword>
<dbReference type="Proteomes" id="UP001153365">
    <property type="component" value="Unassembled WGS sequence"/>
</dbReference>
<evidence type="ECO:0000313" key="3">
    <source>
        <dbReference type="Proteomes" id="UP001153365"/>
    </source>
</evidence>
<sequence length="136" mass="15139">MDKVHGVSWLKIAGRLIKREGLLNGSINEVKEVEEYHSDSSIGSRSDKGDDLKKFPTSSSYQLITQSSSSDRGSILDFEFSLYASDALIYGDFIRAGASIQSLVLEDIHVETSRNQSNGFTPRFGSMQVRKDMKAR</sequence>
<name>A0AAV0AS25_PHAPC</name>
<reference evidence="2" key="1">
    <citation type="submission" date="2022-06" db="EMBL/GenBank/DDBJ databases">
        <authorList>
            <consortium name="SYNGENTA / RWTH Aachen University"/>
        </authorList>
    </citation>
    <scope>NUCLEOTIDE SEQUENCE</scope>
</reference>